<dbReference type="Proteomes" id="UP000546162">
    <property type="component" value="Unassembled WGS sequence"/>
</dbReference>
<evidence type="ECO:0000256" key="4">
    <source>
        <dbReference type="SAM" id="Phobius"/>
    </source>
</evidence>
<dbReference type="Pfam" id="PF00012">
    <property type="entry name" value="HSP70"/>
    <property type="match status" value="1"/>
</dbReference>
<feature type="transmembrane region" description="Helical" evidence="4">
    <location>
        <begin position="355"/>
        <end position="374"/>
    </location>
</feature>
<feature type="transmembrane region" description="Helical" evidence="4">
    <location>
        <begin position="548"/>
        <end position="566"/>
    </location>
</feature>
<dbReference type="PANTHER" id="PTHR42749:SF1">
    <property type="entry name" value="CELL SHAPE-DETERMINING PROTEIN MREB"/>
    <property type="match status" value="1"/>
</dbReference>
<sequence length="620" mass="64250">MTPLLVIDYGAALTRAIMIGSDGVLNPLQFDGGWELSSAVHVGAGDLAVGAQAWQRAADDPDGFVLSPLRAGSGQVSAGTVTVETADLAAATLQQVAAEAARVAGEPVTQAHLVVPAGWGPRRRTWLRHAARTAGLQVTRVIDAPVAAACRVAPTTGTEGRVLLIVDVGAGCEVSVLQQNAHGTEVLATLDDPDAGGDRIAALLSTMLTGTTVDDLPEHQRWTTLAMIRTVLPTLIQQPAVTMALPTTGPVVVASVQAAQSAQPVLERVGELAAQAITAADLTLADVHAVYLIGGVAALPGAPELIAAKLGIAPQVPPAPASAAVAGAAETDPGAAAARATNTGEPLRLPPLRRIVLFGIPGLLALLLYAHFLLGSDLYGTAPFGRYRGEIYELIAGWPELTLACVFVQICLLQAAGVFAALLDHNERVPGRTGSSSRISAGIGIAVIAGPAIAYLMVLIANAYFNGYGTAVTDWTTRWAVLPILPIAGCAALIAAIAWRRRTPPADGWDTILSFPIISMITASLGVFSATVPSVMGTPYWLYGWGPAFSYVGGLLLAVGIACALVRHPLIRLFLSLPLAIVLMTLAPTFYGYRALGALYAAAVAAWCIRRLWTLLAGNR</sequence>
<evidence type="ECO:0000256" key="3">
    <source>
        <dbReference type="ARBA" id="ARBA00023186"/>
    </source>
</evidence>
<dbReference type="GO" id="GO:0140662">
    <property type="term" value="F:ATP-dependent protein folding chaperone"/>
    <property type="evidence" value="ECO:0007669"/>
    <property type="project" value="InterPro"/>
</dbReference>
<dbReference type="GO" id="GO:0005524">
    <property type="term" value="F:ATP binding"/>
    <property type="evidence" value="ECO:0007669"/>
    <property type="project" value="UniProtKB-KW"/>
</dbReference>
<comment type="caution">
    <text evidence="5">The sequence shown here is derived from an EMBL/GenBank/DDBJ whole genome shotgun (WGS) entry which is preliminary data.</text>
</comment>
<keyword evidence="1" id="KW-0547">Nucleotide-binding</keyword>
<evidence type="ECO:0000313" key="5">
    <source>
        <dbReference type="EMBL" id="MBB4738357.1"/>
    </source>
</evidence>
<dbReference type="SUPFAM" id="SSF53067">
    <property type="entry name" value="Actin-like ATPase domain"/>
    <property type="match status" value="2"/>
</dbReference>
<accession>A0A7W7GUA1</accession>
<dbReference type="Gene3D" id="3.30.420.40">
    <property type="match status" value="2"/>
</dbReference>
<protein>
    <submittedName>
        <fullName evidence="5">Ethanolamine utilization protein EutJ (Predicted chaperonin)</fullName>
    </submittedName>
</protein>
<feature type="transmembrane region" description="Helical" evidence="4">
    <location>
        <begin position="511"/>
        <end position="536"/>
    </location>
</feature>
<reference evidence="5 6" key="1">
    <citation type="submission" date="2020-08" db="EMBL/GenBank/DDBJ databases">
        <title>Sequencing the genomes of 1000 actinobacteria strains.</title>
        <authorList>
            <person name="Klenk H.-P."/>
        </authorList>
    </citation>
    <scope>NUCLEOTIDE SEQUENCE [LARGE SCALE GENOMIC DNA]</scope>
    <source>
        <strain evidence="5 6">DSM 45809</strain>
    </source>
</reference>
<keyword evidence="4" id="KW-0812">Transmembrane</keyword>
<evidence type="ECO:0000313" key="6">
    <source>
        <dbReference type="Proteomes" id="UP000546162"/>
    </source>
</evidence>
<keyword evidence="6" id="KW-1185">Reference proteome</keyword>
<feature type="transmembrane region" description="Helical" evidence="4">
    <location>
        <begin position="401"/>
        <end position="423"/>
    </location>
</feature>
<dbReference type="InterPro" id="IPR043129">
    <property type="entry name" value="ATPase_NBD"/>
</dbReference>
<gene>
    <name evidence="5" type="ORF">BJY16_001816</name>
</gene>
<feature type="transmembrane region" description="Helical" evidence="4">
    <location>
        <begin position="477"/>
        <end position="499"/>
    </location>
</feature>
<dbReference type="EMBL" id="JACHNB010000001">
    <property type="protein sequence ID" value="MBB4738357.1"/>
    <property type="molecule type" value="Genomic_DNA"/>
</dbReference>
<dbReference type="AlphaFoldDB" id="A0A7W7GUA1"/>
<feature type="transmembrane region" description="Helical" evidence="4">
    <location>
        <begin position="573"/>
        <end position="591"/>
    </location>
</feature>
<evidence type="ECO:0000256" key="2">
    <source>
        <dbReference type="ARBA" id="ARBA00022840"/>
    </source>
</evidence>
<evidence type="ECO:0000256" key="1">
    <source>
        <dbReference type="ARBA" id="ARBA00022741"/>
    </source>
</evidence>
<dbReference type="PANTHER" id="PTHR42749">
    <property type="entry name" value="CELL SHAPE-DETERMINING PROTEIN MREB"/>
    <property type="match status" value="1"/>
</dbReference>
<feature type="transmembrane region" description="Helical" evidence="4">
    <location>
        <begin position="443"/>
        <end position="465"/>
    </location>
</feature>
<dbReference type="InterPro" id="IPR013126">
    <property type="entry name" value="Hsp_70_fam"/>
</dbReference>
<keyword evidence="2" id="KW-0067">ATP-binding</keyword>
<dbReference type="Gene3D" id="3.90.640.10">
    <property type="entry name" value="Actin, Chain A, domain 4"/>
    <property type="match status" value="1"/>
</dbReference>
<name>A0A7W7GUA1_9ACTN</name>
<dbReference type="RefSeq" id="WP_185038635.1">
    <property type="nucleotide sequence ID" value="NZ_BAABFG010000005.1"/>
</dbReference>
<organism evidence="5 6">
    <name type="scientific">Actinoplanes octamycinicus</name>
    <dbReference type="NCBI Taxonomy" id="135948"/>
    <lineage>
        <taxon>Bacteria</taxon>
        <taxon>Bacillati</taxon>
        <taxon>Actinomycetota</taxon>
        <taxon>Actinomycetes</taxon>
        <taxon>Micromonosporales</taxon>
        <taxon>Micromonosporaceae</taxon>
        <taxon>Actinoplanes</taxon>
    </lineage>
</organism>
<keyword evidence="4" id="KW-0472">Membrane</keyword>
<proteinExistence type="predicted"/>
<keyword evidence="3" id="KW-0143">Chaperone</keyword>
<keyword evidence="4" id="KW-1133">Transmembrane helix</keyword>